<dbReference type="AlphaFoldDB" id="A0A0A9GX78"/>
<name>A0A0A9GX78_ARUDO</name>
<reference evidence="2" key="1">
    <citation type="submission" date="2014-09" db="EMBL/GenBank/DDBJ databases">
        <authorList>
            <person name="Magalhaes I.L.F."/>
            <person name="Oliveira U."/>
            <person name="Santos F.R."/>
            <person name="Vidigal T.H.D.A."/>
            <person name="Brescovit A.D."/>
            <person name="Santos A.J."/>
        </authorList>
    </citation>
    <scope>NUCLEOTIDE SEQUENCE</scope>
    <source>
        <tissue evidence="2">Shoot tissue taken approximately 20 cm above the soil surface</tissue>
    </source>
</reference>
<protein>
    <submittedName>
        <fullName evidence="2">Uncharacterized protein</fullName>
    </submittedName>
</protein>
<organism evidence="2">
    <name type="scientific">Arundo donax</name>
    <name type="common">Giant reed</name>
    <name type="synonym">Donax arundinaceus</name>
    <dbReference type="NCBI Taxonomy" id="35708"/>
    <lineage>
        <taxon>Eukaryota</taxon>
        <taxon>Viridiplantae</taxon>
        <taxon>Streptophyta</taxon>
        <taxon>Embryophyta</taxon>
        <taxon>Tracheophyta</taxon>
        <taxon>Spermatophyta</taxon>
        <taxon>Magnoliopsida</taxon>
        <taxon>Liliopsida</taxon>
        <taxon>Poales</taxon>
        <taxon>Poaceae</taxon>
        <taxon>PACMAD clade</taxon>
        <taxon>Arundinoideae</taxon>
        <taxon>Arundineae</taxon>
        <taxon>Arundo</taxon>
    </lineage>
</organism>
<evidence type="ECO:0000313" key="2">
    <source>
        <dbReference type="EMBL" id="JAE29102.1"/>
    </source>
</evidence>
<reference evidence="2" key="2">
    <citation type="journal article" date="2015" name="Data Brief">
        <title>Shoot transcriptome of the giant reed, Arundo donax.</title>
        <authorList>
            <person name="Barrero R.A."/>
            <person name="Guerrero F.D."/>
            <person name="Moolhuijzen P."/>
            <person name="Goolsby J.A."/>
            <person name="Tidwell J."/>
            <person name="Bellgard S.E."/>
            <person name="Bellgard M.I."/>
        </authorList>
    </citation>
    <scope>NUCLEOTIDE SEQUENCE</scope>
    <source>
        <tissue evidence="2">Shoot tissue taken approximately 20 cm above the soil surface</tissue>
    </source>
</reference>
<proteinExistence type="predicted"/>
<dbReference type="EMBL" id="GBRH01168794">
    <property type="protein sequence ID" value="JAE29102.1"/>
    <property type="molecule type" value="Transcribed_RNA"/>
</dbReference>
<evidence type="ECO:0000256" key="1">
    <source>
        <dbReference type="SAM" id="MobiDB-lite"/>
    </source>
</evidence>
<feature type="compositionally biased region" description="Basic and acidic residues" evidence="1">
    <location>
        <begin position="1"/>
        <end position="13"/>
    </location>
</feature>
<feature type="region of interest" description="Disordered" evidence="1">
    <location>
        <begin position="1"/>
        <end position="30"/>
    </location>
</feature>
<sequence>MGDGKLRQSDARQRVSSGARFRMPELEELA</sequence>
<accession>A0A0A9GX78</accession>